<feature type="transmembrane region" description="Helical" evidence="1">
    <location>
        <begin position="444"/>
        <end position="469"/>
    </location>
</feature>
<name>A0AAD5RQW2_9PEZI</name>
<accession>A0AAD5RQW2</accession>
<sequence>MPVTQDLVERYVDRQKLYTLWTTHPDFKDEGCKIVEVKDDSLIVELPREMTPYCAHLIVRRKSVRVSPERKLLASLRCPILMCYVFIDLAGLQFRPLHEGKADSAHMPAMADDGSLPDEGDSLPALEWERYPETLPHVEGLEMNEYHAVLRDPEGRLFDPSDTDIVFRSVPCGGQLGQPFSTRVHGESALDSTLKKHGQVTAHHYIWAPFNCSGTAVRKIFSALGVRPSFLDVLSTFGPPEEGFEAEYSSGYDMQAEDLADPLCKAQVRKAVGLRLLPVSFCLGFPVSDTSAIRQSRQARLEVDASNPRVALSSVQSLQYRCELLHSCVLSLRSNVEVLAGLELLRPADSHCSCKPRRLHEGNGTDLKSCVSQFKLNQHWAEDMLDRAKQASDTVATLLNSTHSQNLVYNTATMNLLAKTSQDDSSTMLELARAAKKDSSIMKLIGIGTMIYLPGSFISAIFSTGFVAVLTGGTGYDRRKVVVQAVIFTVATLLLTAATLLGGYFGLKKFSRKEARSAAQSLASSGKPPLP</sequence>
<evidence type="ECO:0000256" key="1">
    <source>
        <dbReference type="SAM" id="Phobius"/>
    </source>
</evidence>
<organism evidence="3 4">
    <name type="scientific">Zalerion maritima</name>
    <dbReference type="NCBI Taxonomy" id="339359"/>
    <lineage>
        <taxon>Eukaryota</taxon>
        <taxon>Fungi</taxon>
        <taxon>Dikarya</taxon>
        <taxon>Ascomycota</taxon>
        <taxon>Pezizomycotina</taxon>
        <taxon>Sordariomycetes</taxon>
        <taxon>Lulworthiomycetidae</taxon>
        <taxon>Lulworthiales</taxon>
        <taxon>Lulworthiaceae</taxon>
        <taxon>Zalerion</taxon>
    </lineage>
</organism>
<proteinExistence type="predicted"/>
<dbReference type="EMBL" id="JAKWBI020000122">
    <property type="protein sequence ID" value="KAJ2902154.1"/>
    <property type="molecule type" value="Genomic_DNA"/>
</dbReference>
<reference evidence="3" key="1">
    <citation type="submission" date="2022-07" db="EMBL/GenBank/DDBJ databases">
        <title>Draft genome sequence of Zalerion maritima ATCC 34329, a (micro)plastics degrading marine fungus.</title>
        <authorList>
            <person name="Paco A."/>
            <person name="Goncalves M.F.M."/>
            <person name="Rocha-Santos T.A.P."/>
            <person name="Alves A."/>
        </authorList>
    </citation>
    <scope>NUCLEOTIDE SEQUENCE</scope>
    <source>
        <strain evidence="3">ATCC 34329</strain>
    </source>
</reference>
<keyword evidence="4" id="KW-1185">Reference proteome</keyword>
<keyword evidence="1" id="KW-0812">Transmembrane</keyword>
<dbReference type="Proteomes" id="UP001201980">
    <property type="component" value="Unassembled WGS sequence"/>
</dbReference>
<dbReference type="Pfam" id="PF26616">
    <property type="entry name" value="CorA-like"/>
    <property type="match status" value="1"/>
</dbReference>
<protein>
    <recommendedName>
        <fullName evidence="2">CorA-like transporter domain-containing protein</fullName>
    </recommendedName>
</protein>
<comment type="caution">
    <text evidence="3">The sequence shown here is derived from an EMBL/GenBank/DDBJ whole genome shotgun (WGS) entry which is preliminary data.</text>
</comment>
<feature type="domain" description="CorA-like transporter" evidence="2">
    <location>
        <begin position="127"/>
        <end position="248"/>
    </location>
</feature>
<feature type="transmembrane region" description="Helical" evidence="1">
    <location>
        <begin position="481"/>
        <end position="507"/>
    </location>
</feature>
<keyword evidence="1" id="KW-0472">Membrane</keyword>
<evidence type="ECO:0000313" key="4">
    <source>
        <dbReference type="Proteomes" id="UP001201980"/>
    </source>
</evidence>
<evidence type="ECO:0000313" key="3">
    <source>
        <dbReference type="EMBL" id="KAJ2902154.1"/>
    </source>
</evidence>
<dbReference type="AlphaFoldDB" id="A0AAD5RQW2"/>
<evidence type="ECO:0000259" key="2">
    <source>
        <dbReference type="Pfam" id="PF26616"/>
    </source>
</evidence>
<gene>
    <name evidence="3" type="ORF">MKZ38_000952</name>
</gene>
<keyword evidence="1" id="KW-1133">Transmembrane helix</keyword>
<dbReference type="InterPro" id="IPR058257">
    <property type="entry name" value="CorA-like_dom"/>
</dbReference>